<dbReference type="SUPFAM" id="SSF56672">
    <property type="entry name" value="DNA/RNA polymerases"/>
    <property type="match status" value="1"/>
</dbReference>
<evidence type="ECO:0000256" key="1">
    <source>
        <dbReference type="ARBA" id="ARBA00022763"/>
    </source>
</evidence>
<evidence type="ECO:0000313" key="3">
    <source>
        <dbReference type="EMBL" id="SFB70647.1"/>
    </source>
</evidence>
<evidence type="ECO:0000313" key="4">
    <source>
        <dbReference type="Proteomes" id="UP000198832"/>
    </source>
</evidence>
<dbReference type="InterPro" id="IPR001126">
    <property type="entry name" value="UmuC"/>
</dbReference>
<dbReference type="GO" id="GO:0006281">
    <property type="term" value="P:DNA repair"/>
    <property type="evidence" value="ECO:0007669"/>
    <property type="project" value="InterPro"/>
</dbReference>
<accession>A0A1I1D759</accession>
<dbReference type="RefSeq" id="WP_091118918.1">
    <property type="nucleotide sequence ID" value="NZ_FOLB01000001.1"/>
</dbReference>
<reference evidence="3 4" key="1">
    <citation type="submission" date="2016-10" db="EMBL/GenBank/DDBJ databases">
        <authorList>
            <person name="de Groot N.N."/>
        </authorList>
    </citation>
    <scope>NUCLEOTIDE SEQUENCE [LARGE SCALE GENOMIC DNA]</scope>
    <source>
        <strain evidence="3 4">CGMCC 1.7056</strain>
    </source>
</reference>
<dbReference type="OrthoDB" id="5244088at2"/>
<keyword evidence="4" id="KW-1185">Reference proteome</keyword>
<dbReference type="Proteomes" id="UP000198832">
    <property type="component" value="Unassembled WGS sequence"/>
</dbReference>
<organism evidence="3 4">
    <name type="scientific">Nocardioides terrae</name>
    <dbReference type="NCBI Taxonomy" id="574651"/>
    <lineage>
        <taxon>Bacteria</taxon>
        <taxon>Bacillati</taxon>
        <taxon>Actinomycetota</taxon>
        <taxon>Actinomycetes</taxon>
        <taxon>Propionibacteriales</taxon>
        <taxon>Nocardioidaceae</taxon>
        <taxon>Nocardioides</taxon>
    </lineage>
</organism>
<sequence length="518" mass="55657">MSPRVLVVWCPDWPVVAALRALALPAHLPAAVFAANRAETVSRSAREFGVRRGMRRRDAQSRCPELVVLDADPDRDARAFEEVLGALEELRPGVAPLRPGLVALRSPGRFYGGESEAGAVLAECVTAIGIRDVRVGVADELFTAEQAARTAPVQESVIVATGESGAFLRPLPVEALDEPETVSLLRRLGLTSLGDLAALPAASVAGRLGQRAAWVHGVLHGSGARPLDTRTPPPELAIHVDFEPPLADAEAVCFSTRRTAETFVRQLGERQLVCTDVLIQVSTDHGGDGEIASERRWLHPRWFTSADLVDRLHWQLIGSLRAGDVRSPVTRVRLTPAQVVAESVHAEGLWGGTDSRVERGIARVQGMLGPEAVVAPVLQGGRSPAERQALVPWGTRATALRPRELPWPGSIPPPYPARVLAEPCRAAVVDPAGRPVVVGRRGAVSAPPARFRPGDCEPGEGWLTVAAWAGPWPVEELWWEPGGGRRVARFQLVATDGRAWLATFDDTLAGWVTEAAYD</sequence>
<dbReference type="CDD" id="cd03468">
    <property type="entry name" value="PolY_like"/>
    <property type="match status" value="1"/>
</dbReference>
<dbReference type="EMBL" id="FOLB01000001">
    <property type="protein sequence ID" value="SFB70647.1"/>
    <property type="molecule type" value="Genomic_DNA"/>
</dbReference>
<protein>
    <submittedName>
        <fullName evidence="3">Protein ImuB</fullName>
    </submittedName>
</protein>
<feature type="domain" description="UmuC" evidence="2">
    <location>
        <begin position="27"/>
        <end position="96"/>
    </location>
</feature>
<dbReference type="InterPro" id="IPR043502">
    <property type="entry name" value="DNA/RNA_pol_sf"/>
</dbReference>
<dbReference type="STRING" id="574651.SAMN04487968_10155"/>
<dbReference type="PANTHER" id="PTHR35369">
    <property type="entry name" value="BLR3025 PROTEIN-RELATED"/>
    <property type="match status" value="1"/>
</dbReference>
<dbReference type="AlphaFoldDB" id="A0A1I1D759"/>
<keyword evidence="1" id="KW-0227">DNA damage</keyword>
<proteinExistence type="predicted"/>
<gene>
    <name evidence="3" type="ORF">SAMN04487968_10155</name>
</gene>
<dbReference type="InterPro" id="IPR050356">
    <property type="entry name" value="SulA_CellDiv_inhibitor"/>
</dbReference>
<evidence type="ECO:0000259" key="2">
    <source>
        <dbReference type="Pfam" id="PF00817"/>
    </source>
</evidence>
<dbReference type="PANTHER" id="PTHR35369:SF2">
    <property type="entry name" value="BLR3025 PROTEIN"/>
    <property type="match status" value="1"/>
</dbReference>
<dbReference type="Gene3D" id="3.40.1170.60">
    <property type="match status" value="1"/>
</dbReference>
<dbReference type="Pfam" id="PF00817">
    <property type="entry name" value="IMS"/>
    <property type="match status" value="1"/>
</dbReference>
<name>A0A1I1D759_9ACTN</name>